<evidence type="ECO:0000313" key="4">
    <source>
        <dbReference type="EMBL" id="PIP16531.1"/>
    </source>
</evidence>
<organism evidence="4 5">
    <name type="scientific">bacterium (Candidatus Ratteibacteria) CG23_combo_of_CG06-09_8_20_14_all_48_7</name>
    <dbReference type="NCBI Taxonomy" id="2014292"/>
    <lineage>
        <taxon>Bacteria</taxon>
        <taxon>Candidatus Ratteibacteria</taxon>
    </lineage>
</organism>
<dbReference type="InterPro" id="IPR050072">
    <property type="entry name" value="Peptidase_M20A"/>
</dbReference>
<dbReference type="Proteomes" id="UP000230392">
    <property type="component" value="Unassembled WGS sequence"/>
</dbReference>
<feature type="non-terminal residue" evidence="4">
    <location>
        <position position="1"/>
    </location>
</feature>
<dbReference type="EMBL" id="PCRF01000077">
    <property type="protein sequence ID" value="PIP16531.1"/>
    <property type="molecule type" value="Genomic_DNA"/>
</dbReference>
<dbReference type="Gene3D" id="3.30.70.360">
    <property type="match status" value="1"/>
</dbReference>
<keyword evidence="1" id="KW-0479">Metal-binding</keyword>
<dbReference type="GO" id="GO:0046872">
    <property type="term" value="F:metal ion binding"/>
    <property type="evidence" value="ECO:0007669"/>
    <property type="project" value="UniProtKB-KW"/>
</dbReference>
<keyword evidence="2" id="KW-0378">Hydrolase</keyword>
<accession>A0A2G9YDC7</accession>
<dbReference type="PANTHER" id="PTHR43808">
    <property type="entry name" value="ACETYLORNITHINE DEACETYLASE"/>
    <property type="match status" value="1"/>
</dbReference>
<feature type="domain" description="Peptidase M20 dimerisation" evidence="3">
    <location>
        <begin position="10"/>
        <end position="118"/>
    </location>
</feature>
<dbReference type="Pfam" id="PF07687">
    <property type="entry name" value="M20_dimer"/>
    <property type="match status" value="1"/>
</dbReference>
<evidence type="ECO:0000313" key="5">
    <source>
        <dbReference type="Proteomes" id="UP000230392"/>
    </source>
</evidence>
<proteinExistence type="predicted"/>
<dbReference type="AlphaFoldDB" id="A0A2G9YDC7"/>
<sequence>ESTDLAICPANRGAVWYKIEVTGKPVHMGRIREGVNAVEKMAEIMRELRRYETKLIAESDHPLFREYEQPVQVNIGMIKGGDWPSMVAGWCEMEGGVGFLPNKELPQIQEDLRQLLANFPDPWIQEHSRVSFPKLHNDAYETPVSDPLVTGLTEAVSKSGLKPKITGYIVSCDARLYARVGKMPTVVFGAGSLKEAHSRSESLSISEALKASEVLVNYLLL</sequence>
<dbReference type="PANTHER" id="PTHR43808:SF25">
    <property type="entry name" value="PEPTIDASE M20 DIMERISATION DOMAIN-CONTAINING PROTEIN"/>
    <property type="match status" value="1"/>
</dbReference>
<evidence type="ECO:0000259" key="3">
    <source>
        <dbReference type="Pfam" id="PF07687"/>
    </source>
</evidence>
<protein>
    <recommendedName>
        <fullName evidence="3">Peptidase M20 dimerisation domain-containing protein</fullName>
    </recommendedName>
</protein>
<reference evidence="4 5" key="1">
    <citation type="submission" date="2017-09" db="EMBL/GenBank/DDBJ databases">
        <title>Depth-based differentiation of microbial function through sediment-hosted aquifers and enrichment of novel symbionts in the deep terrestrial subsurface.</title>
        <authorList>
            <person name="Probst A.J."/>
            <person name="Ladd B."/>
            <person name="Jarett J.K."/>
            <person name="Geller-Mcgrath D.E."/>
            <person name="Sieber C.M."/>
            <person name="Emerson J.B."/>
            <person name="Anantharaman K."/>
            <person name="Thomas B.C."/>
            <person name="Malmstrom R."/>
            <person name="Stieglmeier M."/>
            <person name="Klingl A."/>
            <person name="Woyke T."/>
            <person name="Ryan C.M."/>
            <person name="Banfield J.F."/>
        </authorList>
    </citation>
    <scope>NUCLEOTIDE SEQUENCE [LARGE SCALE GENOMIC DNA]</scope>
    <source>
        <strain evidence="4">CG23_combo_of_CG06-09_8_20_14_all_48_7</strain>
    </source>
</reference>
<evidence type="ECO:0000256" key="2">
    <source>
        <dbReference type="ARBA" id="ARBA00022801"/>
    </source>
</evidence>
<gene>
    <name evidence="4" type="ORF">COX46_01665</name>
</gene>
<dbReference type="SUPFAM" id="SSF55031">
    <property type="entry name" value="Bacterial exopeptidase dimerisation domain"/>
    <property type="match status" value="1"/>
</dbReference>
<dbReference type="InterPro" id="IPR036264">
    <property type="entry name" value="Bact_exopeptidase_dim_dom"/>
</dbReference>
<dbReference type="InterPro" id="IPR011650">
    <property type="entry name" value="Peptidase_M20_dimer"/>
</dbReference>
<dbReference type="GO" id="GO:0016787">
    <property type="term" value="F:hydrolase activity"/>
    <property type="evidence" value="ECO:0007669"/>
    <property type="project" value="UniProtKB-KW"/>
</dbReference>
<evidence type="ECO:0000256" key="1">
    <source>
        <dbReference type="ARBA" id="ARBA00022723"/>
    </source>
</evidence>
<name>A0A2G9YDC7_9BACT</name>
<dbReference type="Gene3D" id="3.40.630.10">
    <property type="entry name" value="Zn peptidases"/>
    <property type="match status" value="1"/>
</dbReference>
<comment type="caution">
    <text evidence="4">The sequence shown here is derived from an EMBL/GenBank/DDBJ whole genome shotgun (WGS) entry which is preliminary data.</text>
</comment>
<dbReference type="SUPFAM" id="SSF53187">
    <property type="entry name" value="Zn-dependent exopeptidases"/>
    <property type="match status" value="1"/>
</dbReference>